<dbReference type="OrthoDB" id="116519at2157"/>
<dbReference type="GO" id="GO:0016020">
    <property type="term" value="C:membrane"/>
    <property type="evidence" value="ECO:0007669"/>
    <property type="project" value="UniProtKB-SubCell"/>
</dbReference>
<feature type="domain" description="Yip1" evidence="6">
    <location>
        <begin position="10"/>
        <end position="238"/>
    </location>
</feature>
<comment type="subcellular location">
    <subcellularLocation>
        <location evidence="1">Membrane</location>
        <topology evidence="1">Multi-pass membrane protein</topology>
    </subcellularLocation>
</comment>
<feature type="transmembrane region" description="Helical" evidence="5">
    <location>
        <begin position="219"/>
        <end position="238"/>
    </location>
</feature>
<evidence type="ECO:0000313" key="7">
    <source>
        <dbReference type="EMBL" id="ELY41866.1"/>
    </source>
</evidence>
<protein>
    <recommendedName>
        <fullName evidence="6">Yip1 domain-containing protein</fullName>
    </recommendedName>
</protein>
<name>L9VXW2_9EURY</name>
<evidence type="ECO:0000256" key="3">
    <source>
        <dbReference type="ARBA" id="ARBA00022989"/>
    </source>
</evidence>
<organism evidence="7 8">
    <name type="scientific">Natronorubrum tibetense GA33</name>
    <dbReference type="NCBI Taxonomy" id="1114856"/>
    <lineage>
        <taxon>Archaea</taxon>
        <taxon>Methanobacteriati</taxon>
        <taxon>Methanobacteriota</taxon>
        <taxon>Stenosarchaea group</taxon>
        <taxon>Halobacteria</taxon>
        <taxon>Halobacteriales</taxon>
        <taxon>Natrialbaceae</taxon>
        <taxon>Natronorubrum</taxon>
    </lineage>
</organism>
<evidence type="ECO:0000256" key="1">
    <source>
        <dbReference type="ARBA" id="ARBA00004141"/>
    </source>
</evidence>
<keyword evidence="2 5" id="KW-0812">Transmembrane</keyword>
<evidence type="ECO:0000256" key="5">
    <source>
        <dbReference type="SAM" id="Phobius"/>
    </source>
</evidence>
<keyword evidence="4 5" id="KW-0472">Membrane</keyword>
<dbReference type="AlphaFoldDB" id="L9VXW2"/>
<keyword evidence="3 5" id="KW-1133">Transmembrane helix</keyword>
<keyword evidence="8" id="KW-1185">Reference proteome</keyword>
<evidence type="ECO:0000256" key="4">
    <source>
        <dbReference type="ARBA" id="ARBA00023136"/>
    </source>
</evidence>
<dbReference type="eggNOG" id="arCOG02054">
    <property type="taxonomic scope" value="Archaea"/>
</dbReference>
<proteinExistence type="predicted"/>
<evidence type="ECO:0000256" key="2">
    <source>
        <dbReference type="ARBA" id="ARBA00022692"/>
    </source>
</evidence>
<feature type="transmembrane region" description="Helical" evidence="5">
    <location>
        <begin position="186"/>
        <end position="207"/>
    </location>
</feature>
<sequence length="239" mass="25132">MVPSVRSLKQFLLSPASFFDERPPAETLPVAAGIVVLFALCFGGSILLIGTMLAGSVDGTVTMDNPDRPPEQICNTHEGMMNSCNEPETIERDMGTMAQEAVHDFLWVALIGPFVLWLVGGVVLFGAGRLANGDPSFAGSLALAGWAALPELFRLAVGLGGLWIALESVTITDPDRAATVLESSLAPVQPVLVLASLVTLGWQWYLLTGGLTREAEISRVAAGVCVGVPLGLFGLFALL</sequence>
<feature type="transmembrane region" description="Helical" evidence="5">
    <location>
        <begin position="137"/>
        <end position="166"/>
    </location>
</feature>
<dbReference type="Proteomes" id="UP000011599">
    <property type="component" value="Unassembled WGS sequence"/>
</dbReference>
<dbReference type="Pfam" id="PF04893">
    <property type="entry name" value="Yip1"/>
    <property type="match status" value="1"/>
</dbReference>
<dbReference type="InterPro" id="IPR006977">
    <property type="entry name" value="Yip1_dom"/>
</dbReference>
<dbReference type="PATRIC" id="fig|1114856.3.peg.1824"/>
<accession>L9VXW2</accession>
<dbReference type="RefSeq" id="WP_006089564.1">
    <property type="nucleotide sequence ID" value="NZ_AOHW01000026.1"/>
</dbReference>
<evidence type="ECO:0000259" key="6">
    <source>
        <dbReference type="Pfam" id="PF04893"/>
    </source>
</evidence>
<evidence type="ECO:0000313" key="8">
    <source>
        <dbReference type="Proteomes" id="UP000011599"/>
    </source>
</evidence>
<dbReference type="EMBL" id="AOHW01000026">
    <property type="protein sequence ID" value="ELY41866.1"/>
    <property type="molecule type" value="Genomic_DNA"/>
</dbReference>
<feature type="transmembrane region" description="Helical" evidence="5">
    <location>
        <begin position="30"/>
        <end position="54"/>
    </location>
</feature>
<feature type="transmembrane region" description="Helical" evidence="5">
    <location>
        <begin position="105"/>
        <end position="125"/>
    </location>
</feature>
<reference evidence="7 8" key="1">
    <citation type="journal article" date="2014" name="PLoS Genet.">
        <title>Phylogenetically driven sequencing of extremely halophilic archaea reveals strategies for static and dynamic osmo-response.</title>
        <authorList>
            <person name="Becker E.A."/>
            <person name="Seitzer P.M."/>
            <person name="Tritt A."/>
            <person name="Larsen D."/>
            <person name="Krusor M."/>
            <person name="Yao A.I."/>
            <person name="Wu D."/>
            <person name="Madern D."/>
            <person name="Eisen J.A."/>
            <person name="Darling A.E."/>
            <person name="Facciotti M.T."/>
        </authorList>
    </citation>
    <scope>NUCLEOTIDE SEQUENCE [LARGE SCALE GENOMIC DNA]</scope>
    <source>
        <strain evidence="7 8">GA33</strain>
    </source>
</reference>
<gene>
    <name evidence="7" type="ORF">C496_08726</name>
</gene>
<comment type="caution">
    <text evidence="7">The sequence shown here is derived from an EMBL/GenBank/DDBJ whole genome shotgun (WGS) entry which is preliminary data.</text>
</comment>